<dbReference type="PANTHER" id="PTHR21198:SF2">
    <property type="entry name" value="GLUTAMATE RACEMASE"/>
    <property type="match status" value="1"/>
</dbReference>
<dbReference type="PATRIC" id="fig|28084.5.peg.263"/>
<keyword evidence="6 8" id="KW-0961">Cell wall biogenesis/degradation</keyword>
<comment type="similarity">
    <text evidence="8">Belongs to the aspartate/glutamate racemases family.</text>
</comment>
<feature type="active site" description="Proton donor/acceptor" evidence="8">
    <location>
        <position position="185"/>
    </location>
</feature>
<dbReference type="STRING" id="28084.Lche_0247"/>
<evidence type="ECO:0000256" key="8">
    <source>
        <dbReference type="HAMAP-Rule" id="MF_00258"/>
    </source>
</evidence>
<sequence length="271" mass="29427">MNSSQLAIGVFDSGMGGLTVLRALREGLPQESFIYLGDTARLPYGTKSPDTVKQYAMQMAKLLVERQIKALVIACNTATTAALPYLQEMLPDMPVLGVVAPGAAAAVAATENKRIIVLATETTIASNAYQKLIIQKLPQAVINTRACSVLVALAEEGMVDNQVAREALKHYLDGFTNEDTVLLGCTHFPVFKPLLHSLLPQGVTIVDSAHATSLALHQLLEKQDLLNDTPSLNRKVNYLVTDSIKRFQIVGEIFLGEQLTSEDIELVDVRN</sequence>
<evidence type="ECO:0000256" key="5">
    <source>
        <dbReference type="ARBA" id="ARBA00023235"/>
    </source>
</evidence>
<dbReference type="AlphaFoldDB" id="A0A0W0SGN2"/>
<dbReference type="EMBL" id="LNXW01000008">
    <property type="protein sequence ID" value="KTC82567.1"/>
    <property type="molecule type" value="Genomic_DNA"/>
</dbReference>
<dbReference type="PANTHER" id="PTHR21198">
    <property type="entry name" value="GLUTAMATE RACEMASE"/>
    <property type="match status" value="1"/>
</dbReference>
<comment type="pathway">
    <text evidence="8">Cell wall biogenesis; peptidoglycan biosynthesis.</text>
</comment>
<evidence type="ECO:0000256" key="6">
    <source>
        <dbReference type="ARBA" id="ARBA00023316"/>
    </source>
</evidence>
<comment type="catalytic activity">
    <reaction evidence="1 8">
        <text>L-glutamate = D-glutamate</text>
        <dbReference type="Rhea" id="RHEA:12813"/>
        <dbReference type="ChEBI" id="CHEBI:29985"/>
        <dbReference type="ChEBI" id="CHEBI:29986"/>
        <dbReference type="EC" id="5.1.1.3"/>
    </reaction>
</comment>
<dbReference type="GO" id="GO:0008360">
    <property type="term" value="P:regulation of cell shape"/>
    <property type="evidence" value="ECO:0007669"/>
    <property type="project" value="UniProtKB-KW"/>
</dbReference>
<dbReference type="GO" id="GO:0008881">
    <property type="term" value="F:glutamate racemase activity"/>
    <property type="evidence" value="ECO:0007669"/>
    <property type="project" value="UniProtKB-UniRule"/>
</dbReference>
<dbReference type="FunFam" id="3.40.50.1860:FF:000002">
    <property type="entry name" value="Glutamate racemase"/>
    <property type="match status" value="1"/>
</dbReference>
<dbReference type="InterPro" id="IPR004391">
    <property type="entry name" value="Glu_race"/>
</dbReference>
<dbReference type="RefSeq" id="WP_058387259.1">
    <property type="nucleotide sequence ID" value="NZ_LNXW01000008.1"/>
</dbReference>
<evidence type="ECO:0000256" key="7">
    <source>
        <dbReference type="ARBA" id="ARBA00070053"/>
    </source>
</evidence>
<name>A0A0W0SGN2_9GAMM</name>
<comment type="caution">
    <text evidence="9">The sequence shown here is derived from an EMBL/GenBank/DDBJ whole genome shotgun (WGS) entry which is preliminary data.</text>
</comment>
<dbReference type="UniPathway" id="UPA00219"/>
<feature type="active site" description="Proton donor/acceptor" evidence="8">
    <location>
        <position position="75"/>
    </location>
</feature>
<evidence type="ECO:0000256" key="1">
    <source>
        <dbReference type="ARBA" id="ARBA00001602"/>
    </source>
</evidence>
<accession>A0A0W0SGN2</accession>
<keyword evidence="4 8" id="KW-0573">Peptidoglycan synthesis</keyword>
<comment type="function">
    <text evidence="8">Provides the (R)-glutamate required for cell wall biosynthesis.</text>
</comment>
<dbReference type="OrthoDB" id="9801055at2"/>
<dbReference type="PROSITE" id="PS00923">
    <property type="entry name" value="ASP_GLU_RACEMASE_1"/>
    <property type="match status" value="1"/>
</dbReference>
<proteinExistence type="inferred from homology"/>
<keyword evidence="3 8" id="KW-0133">Cell shape</keyword>
<dbReference type="Proteomes" id="UP000054921">
    <property type="component" value="Unassembled WGS sequence"/>
</dbReference>
<dbReference type="SUPFAM" id="SSF53681">
    <property type="entry name" value="Aspartate/glutamate racemase"/>
    <property type="match status" value="2"/>
</dbReference>
<dbReference type="InterPro" id="IPR001920">
    <property type="entry name" value="Asp/Glu_race"/>
</dbReference>
<dbReference type="Gene3D" id="3.40.50.1860">
    <property type="match status" value="2"/>
</dbReference>
<evidence type="ECO:0000256" key="3">
    <source>
        <dbReference type="ARBA" id="ARBA00022960"/>
    </source>
</evidence>
<feature type="binding site" evidence="8">
    <location>
        <begin position="44"/>
        <end position="45"/>
    </location>
    <ligand>
        <name>substrate</name>
    </ligand>
</feature>
<evidence type="ECO:0000313" key="10">
    <source>
        <dbReference type="Proteomes" id="UP000054921"/>
    </source>
</evidence>
<evidence type="ECO:0000256" key="4">
    <source>
        <dbReference type="ARBA" id="ARBA00022984"/>
    </source>
</evidence>
<dbReference type="InterPro" id="IPR018187">
    <property type="entry name" value="Asp/Glu_racemase_AS_1"/>
</dbReference>
<feature type="binding site" evidence="8">
    <location>
        <begin position="12"/>
        <end position="13"/>
    </location>
    <ligand>
        <name>substrate</name>
    </ligand>
</feature>
<dbReference type="EC" id="5.1.1.3" evidence="2 8"/>
<dbReference type="HAMAP" id="MF_00258">
    <property type="entry name" value="Glu_racemase"/>
    <property type="match status" value="1"/>
</dbReference>
<protein>
    <recommendedName>
        <fullName evidence="7 8">Glutamate racemase</fullName>
        <ecNumber evidence="2 8">5.1.1.3</ecNumber>
    </recommendedName>
</protein>
<dbReference type="Pfam" id="PF01177">
    <property type="entry name" value="Asp_Glu_race"/>
    <property type="match status" value="1"/>
</dbReference>
<keyword evidence="5 8" id="KW-0413">Isomerase</keyword>
<organism evidence="9 10">
    <name type="scientific">Legionella cherrii</name>
    <dbReference type="NCBI Taxonomy" id="28084"/>
    <lineage>
        <taxon>Bacteria</taxon>
        <taxon>Pseudomonadati</taxon>
        <taxon>Pseudomonadota</taxon>
        <taxon>Gammaproteobacteria</taxon>
        <taxon>Legionellales</taxon>
        <taxon>Legionellaceae</taxon>
        <taxon>Legionella</taxon>
    </lineage>
</organism>
<evidence type="ECO:0000313" key="9">
    <source>
        <dbReference type="EMBL" id="KTC82567.1"/>
    </source>
</evidence>
<feature type="binding site" evidence="8">
    <location>
        <begin position="186"/>
        <end position="187"/>
    </location>
    <ligand>
        <name>substrate</name>
    </ligand>
</feature>
<dbReference type="GO" id="GO:0009252">
    <property type="term" value="P:peptidoglycan biosynthetic process"/>
    <property type="evidence" value="ECO:0007669"/>
    <property type="project" value="UniProtKB-UniRule"/>
</dbReference>
<gene>
    <name evidence="8 9" type="primary">murI</name>
    <name evidence="9" type="ORF">Lche_0247</name>
</gene>
<dbReference type="InterPro" id="IPR015942">
    <property type="entry name" value="Asp/Glu/hydantoin_racemase"/>
</dbReference>
<evidence type="ECO:0000256" key="2">
    <source>
        <dbReference type="ARBA" id="ARBA00013090"/>
    </source>
</evidence>
<dbReference type="NCBIfam" id="TIGR00067">
    <property type="entry name" value="glut_race"/>
    <property type="match status" value="1"/>
</dbReference>
<feature type="binding site" evidence="8">
    <location>
        <begin position="76"/>
        <end position="77"/>
    </location>
    <ligand>
        <name>substrate</name>
    </ligand>
</feature>
<reference evidence="9 10" key="1">
    <citation type="submission" date="2015-11" db="EMBL/GenBank/DDBJ databases">
        <title>Genomic analysis of 38 Legionella species identifies large and diverse effector repertoires.</title>
        <authorList>
            <person name="Burstein D."/>
            <person name="Amaro F."/>
            <person name="Zusman T."/>
            <person name="Lifshitz Z."/>
            <person name="Cohen O."/>
            <person name="Gilbert J.A."/>
            <person name="Pupko T."/>
            <person name="Shuman H.A."/>
            <person name="Segal G."/>
        </authorList>
    </citation>
    <scope>NUCLEOTIDE SEQUENCE [LARGE SCALE GENOMIC DNA]</scope>
    <source>
        <strain evidence="9 10">ORW</strain>
    </source>
</reference>
<dbReference type="GO" id="GO:0071555">
    <property type="term" value="P:cell wall organization"/>
    <property type="evidence" value="ECO:0007669"/>
    <property type="project" value="UniProtKB-KW"/>
</dbReference>